<feature type="compositionally biased region" description="Basic residues" evidence="1">
    <location>
        <begin position="1"/>
        <end position="15"/>
    </location>
</feature>
<evidence type="ECO:0008006" key="4">
    <source>
        <dbReference type="Google" id="ProtNLM"/>
    </source>
</evidence>
<protein>
    <recommendedName>
        <fullName evidence="4">25S rRNA (Uridine(2843)-N(3))-methyltransferase</fullName>
    </recommendedName>
</protein>
<dbReference type="AlphaFoldDB" id="A0AAV9GBD1"/>
<name>A0AAV9GBD1_9PEZI</name>
<evidence type="ECO:0000256" key="1">
    <source>
        <dbReference type="SAM" id="MobiDB-lite"/>
    </source>
</evidence>
<comment type="caution">
    <text evidence="2">The sequence shown here is derived from an EMBL/GenBank/DDBJ whole genome shotgun (WGS) entry which is preliminary data.</text>
</comment>
<keyword evidence="3" id="KW-1185">Reference proteome</keyword>
<accession>A0AAV9GBD1</accession>
<reference evidence="2" key="1">
    <citation type="journal article" date="2023" name="Mol. Phylogenet. Evol.">
        <title>Genome-scale phylogeny and comparative genomics of the fungal order Sordariales.</title>
        <authorList>
            <person name="Hensen N."/>
            <person name="Bonometti L."/>
            <person name="Westerberg I."/>
            <person name="Brannstrom I.O."/>
            <person name="Guillou S."/>
            <person name="Cros-Aarteil S."/>
            <person name="Calhoun S."/>
            <person name="Haridas S."/>
            <person name="Kuo A."/>
            <person name="Mondo S."/>
            <person name="Pangilinan J."/>
            <person name="Riley R."/>
            <person name="LaButti K."/>
            <person name="Andreopoulos B."/>
            <person name="Lipzen A."/>
            <person name="Chen C."/>
            <person name="Yan M."/>
            <person name="Daum C."/>
            <person name="Ng V."/>
            <person name="Clum A."/>
            <person name="Steindorff A."/>
            <person name="Ohm R.A."/>
            <person name="Martin F."/>
            <person name="Silar P."/>
            <person name="Natvig D.O."/>
            <person name="Lalanne C."/>
            <person name="Gautier V."/>
            <person name="Ament-Velasquez S.L."/>
            <person name="Kruys A."/>
            <person name="Hutchinson M.I."/>
            <person name="Powell A.J."/>
            <person name="Barry K."/>
            <person name="Miller A.N."/>
            <person name="Grigoriev I.V."/>
            <person name="Debuchy R."/>
            <person name="Gladieux P."/>
            <person name="Hiltunen Thoren M."/>
            <person name="Johannesson H."/>
        </authorList>
    </citation>
    <scope>NUCLEOTIDE SEQUENCE</scope>
    <source>
        <strain evidence="2">PSN243</strain>
    </source>
</reference>
<evidence type="ECO:0000313" key="2">
    <source>
        <dbReference type="EMBL" id="KAK4444456.1"/>
    </source>
</evidence>
<dbReference type="EMBL" id="MU865977">
    <property type="protein sequence ID" value="KAK4444456.1"/>
    <property type="molecule type" value="Genomic_DNA"/>
</dbReference>
<proteinExistence type="predicted"/>
<feature type="compositionally biased region" description="Low complexity" evidence="1">
    <location>
        <begin position="27"/>
        <end position="41"/>
    </location>
</feature>
<dbReference type="InterPro" id="IPR021463">
    <property type="entry name" value="Methyltransf_34"/>
</dbReference>
<reference evidence="2" key="2">
    <citation type="submission" date="2023-05" db="EMBL/GenBank/DDBJ databases">
        <authorList>
            <consortium name="Lawrence Berkeley National Laboratory"/>
            <person name="Steindorff A."/>
            <person name="Hensen N."/>
            <person name="Bonometti L."/>
            <person name="Westerberg I."/>
            <person name="Brannstrom I.O."/>
            <person name="Guillou S."/>
            <person name="Cros-Aarteil S."/>
            <person name="Calhoun S."/>
            <person name="Haridas S."/>
            <person name="Kuo A."/>
            <person name="Mondo S."/>
            <person name="Pangilinan J."/>
            <person name="Riley R."/>
            <person name="Labutti K."/>
            <person name="Andreopoulos B."/>
            <person name="Lipzen A."/>
            <person name="Chen C."/>
            <person name="Yanf M."/>
            <person name="Daum C."/>
            <person name="Ng V."/>
            <person name="Clum A."/>
            <person name="Ohm R."/>
            <person name="Martin F."/>
            <person name="Silar P."/>
            <person name="Natvig D."/>
            <person name="Lalanne C."/>
            <person name="Gautier V."/>
            <person name="Ament-Velasquez S.L."/>
            <person name="Kruys A."/>
            <person name="Hutchinson M.I."/>
            <person name="Powell A.J."/>
            <person name="Barry K."/>
            <person name="Miller A.N."/>
            <person name="Grigoriev I.V."/>
            <person name="Debuchy R."/>
            <person name="Gladieux P."/>
            <person name="Thoren M.H."/>
            <person name="Johannesson H."/>
        </authorList>
    </citation>
    <scope>NUCLEOTIDE SEQUENCE</scope>
    <source>
        <strain evidence="2">PSN243</strain>
    </source>
</reference>
<organism evidence="2 3">
    <name type="scientific">Podospora aff. communis PSN243</name>
    <dbReference type="NCBI Taxonomy" id="3040156"/>
    <lineage>
        <taxon>Eukaryota</taxon>
        <taxon>Fungi</taxon>
        <taxon>Dikarya</taxon>
        <taxon>Ascomycota</taxon>
        <taxon>Pezizomycotina</taxon>
        <taxon>Sordariomycetes</taxon>
        <taxon>Sordariomycetidae</taxon>
        <taxon>Sordariales</taxon>
        <taxon>Podosporaceae</taxon>
        <taxon>Podospora</taxon>
    </lineage>
</organism>
<dbReference type="Proteomes" id="UP001321760">
    <property type="component" value="Unassembled WGS sequence"/>
</dbReference>
<dbReference type="Pfam" id="PF11312">
    <property type="entry name" value="Methyltransf_34"/>
    <property type="match status" value="1"/>
</dbReference>
<feature type="region of interest" description="Disordered" evidence="1">
    <location>
        <begin position="1"/>
        <end position="68"/>
    </location>
</feature>
<sequence>MVKKTGARAGNRQRRSSLPIPGTTDFQNTKKQTSKPSTKKNVPAKKDAVQQVDAPAPSPEEEATTHHQQLTLNTYKHTFSDVLSSAIFKATLQSVKQALFDRDFARAFSTEEYLRVYAARYSPTRSLCYTSVLTSIRDHLDSIATPTSSHIHNDPTPDPDTAPVLKHLSIGGGAAETVAFGSFLSLSQSPLRGEITLLDSAAWGPVVSSLTSTLTTPASSTPDSDTNEAFISPALFTSTFSQTDAFTLDGTTFPSLLGSSPLLVSMMFTLNELFTSGGIGKTTRFLLDLTSSVPIGSLLLVVDSPGSYSETTLGKEAKRYPMQWLLDRIMLGTQKDPVGGRRWKKLESEDSVWCRLSEKLVYPIRLENMRYQLHLYKAEAAADDS</sequence>
<gene>
    <name evidence="2" type="ORF">QBC34DRAFT_184603</name>
</gene>
<evidence type="ECO:0000313" key="3">
    <source>
        <dbReference type="Proteomes" id="UP001321760"/>
    </source>
</evidence>